<dbReference type="PANTHER" id="PTHR20982:SF3">
    <property type="entry name" value="MITOCHONDRIAL RIBOSOME RECYCLING FACTOR PSEUDO 1"/>
    <property type="match status" value="1"/>
</dbReference>
<name>A0A2M7VG14_9BACT</name>
<sequence>MNKEYLNDFLVGAQKISDFYQQELKNIKTGRITPSLVENVTVSCYGAMMELLQLATISAPEPNLLLIKPWDQNNTKEINKALQNNDFHATVMVEGDTVRLKFAPLTEEARLELVKRVKEKMETAKIKLRSLRDKVREDNIALKEEGQISEDDKFRRLAEIDEKTKECQEKLKELAEYKEKEIMTL</sequence>
<dbReference type="Gene3D" id="3.30.1360.40">
    <property type="match status" value="1"/>
</dbReference>
<feature type="coiled-coil region" evidence="3">
    <location>
        <begin position="114"/>
        <end position="180"/>
    </location>
</feature>
<comment type="similarity">
    <text evidence="1">Belongs to the RRF family.</text>
</comment>
<reference evidence="6" key="1">
    <citation type="submission" date="2017-09" db="EMBL/GenBank/DDBJ databases">
        <title>Depth-based differentiation of microbial function through sediment-hosted aquifers and enrichment of novel symbionts in the deep terrestrial subsurface.</title>
        <authorList>
            <person name="Probst A.J."/>
            <person name="Ladd B."/>
            <person name="Jarett J.K."/>
            <person name="Geller-Mcgrath D.E."/>
            <person name="Sieber C.M.K."/>
            <person name="Emerson J.B."/>
            <person name="Anantharaman K."/>
            <person name="Thomas B.C."/>
            <person name="Malmstrom R."/>
            <person name="Stieglmeier M."/>
            <person name="Klingl A."/>
            <person name="Woyke T."/>
            <person name="Ryan C.M."/>
            <person name="Banfield J.F."/>
        </authorList>
    </citation>
    <scope>NUCLEOTIDE SEQUENCE [LARGE SCALE GENOMIC DNA]</scope>
</reference>
<comment type="caution">
    <text evidence="5">The sequence shown here is derived from an EMBL/GenBank/DDBJ whole genome shotgun (WGS) entry which is preliminary data.</text>
</comment>
<evidence type="ECO:0000313" key="6">
    <source>
        <dbReference type="Proteomes" id="UP000230405"/>
    </source>
</evidence>
<dbReference type="InterPro" id="IPR023584">
    <property type="entry name" value="Ribosome_recyc_fac_dom"/>
</dbReference>
<organism evidence="5 6">
    <name type="scientific">Candidatus Komeilibacteria bacterium CG_4_10_14_0_2_um_filter_37_10</name>
    <dbReference type="NCBI Taxonomy" id="1974470"/>
    <lineage>
        <taxon>Bacteria</taxon>
        <taxon>Candidatus Komeiliibacteriota</taxon>
    </lineage>
</organism>
<gene>
    <name evidence="5" type="ORF">COX77_00990</name>
</gene>
<evidence type="ECO:0000259" key="4">
    <source>
        <dbReference type="Pfam" id="PF01765"/>
    </source>
</evidence>
<accession>A0A2M7VG14</accession>
<evidence type="ECO:0000256" key="2">
    <source>
        <dbReference type="ARBA" id="ARBA00022917"/>
    </source>
</evidence>
<protein>
    <submittedName>
        <fullName evidence="5">Ribosome recycling factor</fullName>
    </submittedName>
</protein>
<dbReference type="InterPro" id="IPR002661">
    <property type="entry name" value="Ribosome_recyc_fac"/>
</dbReference>
<dbReference type="Gene3D" id="1.10.132.20">
    <property type="entry name" value="Ribosome-recycling factor"/>
    <property type="match status" value="1"/>
</dbReference>
<dbReference type="EMBL" id="PFPO01000018">
    <property type="protein sequence ID" value="PIZ99636.1"/>
    <property type="molecule type" value="Genomic_DNA"/>
</dbReference>
<dbReference type="InterPro" id="IPR036191">
    <property type="entry name" value="RRF_sf"/>
</dbReference>
<dbReference type="GO" id="GO:0006412">
    <property type="term" value="P:translation"/>
    <property type="evidence" value="ECO:0007669"/>
    <property type="project" value="UniProtKB-KW"/>
</dbReference>
<evidence type="ECO:0000256" key="3">
    <source>
        <dbReference type="SAM" id="Coils"/>
    </source>
</evidence>
<dbReference type="Pfam" id="PF01765">
    <property type="entry name" value="RRF"/>
    <property type="match status" value="1"/>
</dbReference>
<dbReference type="Proteomes" id="UP000230405">
    <property type="component" value="Unassembled WGS sequence"/>
</dbReference>
<dbReference type="SUPFAM" id="SSF55194">
    <property type="entry name" value="Ribosome recycling factor, RRF"/>
    <property type="match status" value="1"/>
</dbReference>
<evidence type="ECO:0000313" key="5">
    <source>
        <dbReference type="EMBL" id="PIZ99636.1"/>
    </source>
</evidence>
<dbReference type="PANTHER" id="PTHR20982">
    <property type="entry name" value="RIBOSOME RECYCLING FACTOR"/>
    <property type="match status" value="1"/>
</dbReference>
<feature type="domain" description="Ribosome recycling factor" evidence="4">
    <location>
        <begin position="21"/>
        <end position="183"/>
    </location>
</feature>
<proteinExistence type="inferred from homology"/>
<dbReference type="AlphaFoldDB" id="A0A2M7VG14"/>
<dbReference type="GO" id="GO:0043023">
    <property type="term" value="F:ribosomal large subunit binding"/>
    <property type="evidence" value="ECO:0007669"/>
    <property type="project" value="TreeGrafter"/>
</dbReference>
<evidence type="ECO:0000256" key="1">
    <source>
        <dbReference type="ARBA" id="ARBA00005912"/>
    </source>
</evidence>
<dbReference type="FunFam" id="3.30.1360.40:FF:000001">
    <property type="entry name" value="Ribosome-recycling factor"/>
    <property type="match status" value="1"/>
</dbReference>
<keyword evidence="3" id="KW-0175">Coiled coil</keyword>
<keyword evidence="2" id="KW-0648">Protein biosynthesis</keyword>